<accession>A0A9J7KLC6</accession>
<keyword evidence="1" id="KW-0175">Coiled coil</keyword>
<dbReference type="Proteomes" id="UP000001554">
    <property type="component" value="Unplaced"/>
</dbReference>
<sequence length="955" mass="107248">MTSREQRESVQNGFGSGGRKANVVPMDTLGEDEEDSGEDEQEAAEERARQLEEQNKFDALCDGILSAVALLNNSLQEVIDLKDELLEHNLPPNVLVRLAIVSGKIFRSATDLNVPVTELVRLVRVYSEPWDEKSEALKKLHADYESKKRQLNIAIKRLQLVDAHSKRLAREKRIMNWEKLFAKLTSSKGHGRRWKFLIDSFKKKAQMGAEHLLAYASSVEDEFESDDDFTQPDHPQFAVVSPSTEGPEKATSPSDFESEPEPESEPESGSENDLPPGDSELESETGSEGQQLSKRAASGSSKQSTTSQEGGTSDGSEDNTDKSSDSDSDSDSDSEKEGKSKKKSAKKGQTDKKKAPIKGVLKKKGTVRKRRGSRVRFGGASTVEAPELVVKPPSEDRSVWTHEPEYDRFLNVRVYKPVGMQDTELTCVLTMGDQVFKTGVLDTPPTPPEPKPQTPEKPKKGSLIGKGGVKRRKSVTVKEPHEETPKEDDRFEEFVFSVPDKLAEMQGLKVAVNSQDEMAAVATIEAEDLTSLELPVKSLPEENAEEFDANLKTKDPTMFPLYATNSSKHGIYGNLPLKLYWTQQERPRTFERETETLTLMELIKEVTGVDLTQHSKEEIVAMLDREYEDRATSAMSFEEEKEDMVPKAELESLMEQHNAQLMQIQDEYEKRLNELAENLEEMQERAPPPLANMEHAMVQYSPQGTPVHPRSPVSRAQTRDITRSPNIPQVPQTSRQSSAEKVPKPPSATAYDGMYQPQPPPHTAPRAKRKTLQAPQPNANLPKDFLERLKFQTAESIRRQAELYDKTRRMVEEKYLRQMEGQHRMTNPEPLDQQLEDVCLPAVFMPTKTGHIYNPRAYQYFHPNGLSGEIARLTQPPSVFQLPPLANRHRLSVMNLFDLSQNFQSKGSDWLSNIPAYRSTSQTPFPMTPAPTVEGPSQPASASTMMRSHPMPHTH</sequence>
<feature type="coiled-coil region" evidence="1">
    <location>
        <begin position="647"/>
        <end position="685"/>
    </location>
</feature>
<evidence type="ECO:0000256" key="2">
    <source>
        <dbReference type="SAM" id="MobiDB-lite"/>
    </source>
</evidence>
<evidence type="ECO:0000313" key="4">
    <source>
        <dbReference type="RefSeq" id="XP_035664843.1"/>
    </source>
</evidence>
<dbReference type="GeneID" id="118408275"/>
<feature type="region of interest" description="Disordered" evidence="2">
    <location>
        <begin position="438"/>
        <end position="488"/>
    </location>
</feature>
<feature type="region of interest" description="Disordered" evidence="2">
    <location>
        <begin position="223"/>
        <end position="380"/>
    </location>
</feature>
<keyword evidence="3" id="KW-1185">Reference proteome</keyword>
<dbReference type="OrthoDB" id="2157345at2759"/>
<evidence type="ECO:0000313" key="3">
    <source>
        <dbReference type="Proteomes" id="UP000001554"/>
    </source>
</evidence>
<dbReference type="RefSeq" id="XP_035664843.1">
    <property type="nucleotide sequence ID" value="XM_035808950.1"/>
</dbReference>
<feature type="compositionally biased region" description="Polar residues" evidence="2">
    <location>
        <begin position="723"/>
        <end position="739"/>
    </location>
</feature>
<feature type="compositionally biased region" description="Acidic residues" evidence="2">
    <location>
        <begin position="256"/>
        <end position="270"/>
    </location>
</feature>
<protein>
    <submittedName>
        <fullName evidence="4">Uncharacterized protein LOC118408275 isoform X1</fullName>
    </submittedName>
</protein>
<gene>
    <name evidence="4" type="primary">LOC118408275</name>
</gene>
<dbReference type="KEGG" id="bfo:118408275"/>
<feature type="compositionally biased region" description="Pro residues" evidence="2">
    <location>
        <begin position="444"/>
        <end position="453"/>
    </location>
</feature>
<feature type="region of interest" description="Disordered" evidence="2">
    <location>
        <begin position="1"/>
        <end position="49"/>
    </location>
</feature>
<feature type="region of interest" description="Disordered" evidence="2">
    <location>
        <begin position="921"/>
        <end position="955"/>
    </location>
</feature>
<reference evidence="4" key="1">
    <citation type="submission" date="2025-08" db="UniProtKB">
        <authorList>
            <consortium name="RefSeq"/>
        </authorList>
    </citation>
    <scope>IDENTIFICATION</scope>
    <source>
        <strain evidence="4">S238N-H82</strain>
        <tissue evidence="4">Testes</tissue>
    </source>
</reference>
<name>A0A9J7KLC6_BRAFL</name>
<feature type="compositionally biased region" description="Basic residues" evidence="2">
    <location>
        <begin position="360"/>
        <end position="374"/>
    </location>
</feature>
<feature type="compositionally biased region" description="Acidic residues" evidence="2">
    <location>
        <begin position="29"/>
        <end position="43"/>
    </location>
</feature>
<feature type="compositionally biased region" description="Polar residues" evidence="2">
    <location>
        <begin position="286"/>
        <end position="311"/>
    </location>
</feature>
<feature type="compositionally biased region" description="Basic and acidic residues" evidence="2">
    <location>
        <begin position="476"/>
        <end position="488"/>
    </location>
</feature>
<dbReference type="OMA" id="FEGRWSH"/>
<evidence type="ECO:0000256" key="1">
    <source>
        <dbReference type="SAM" id="Coils"/>
    </source>
</evidence>
<dbReference type="AlphaFoldDB" id="A0A9J7KLC6"/>
<proteinExistence type="predicted"/>
<feature type="region of interest" description="Disordered" evidence="2">
    <location>
        <begin position="701"/>
        <end position="780"/>
    </location>
</feature>
<organism evidence="3 4">
    <name type="scientific">Branchiostoma floridae</name>
    <name type="common">Florida lancelet</name>
    <name type="synonym">Amphioxus</name>
    <dbReference type="NCBI Taxonomy" id="7739"/>
    <lineage>
        <taxon>Eukaryota</taxon>
        <taxon>Metazoa</taxon>
        <taxon>Chordata</taxon>
        <taxon>Cephalochordata</taxon>
        <taxon>Leptocardii</taxon>
        <taxon>Amphioxiformes</taxon>
        <taxon>Branchiostomatidae</taxon>
        <taxon>Branchiostoma</taxon>
    </lineage>
</organism>